<dbReference type="AlphaFoldDB" id="A0A6S7AI16"/>
<dbReference type="InterPro" id="IPR002347">
    <property type="entry name" value="SDR_fam"/>
</dbReference>
<dbReference type="GO" id="GO:0016020">
    <property type="term" value="C:membrane"/>
    <property type="evidence" value="ECO:0007669"/>
    <property type="project" value="TreeGrafter"/>
</dbReference>
<dbReference type="NCBIfam" id="NF006565">
    <property type="entry name" value="PRK09072.1"/>
    <property type="match status" value="1"/>
</dbReference>
<name>A0A6S7AI16_9BURK</name>
<sequence>MSPRDASIVLTGAAGGLGSAIARQLFAEGARLLLIGRTAGPLLSLAQSLSAGAQDRNRVDALVVDVTTDHGRAAIIDAAAARGANVLINNAAVAAFGPAEDVQSDDARRVMETNVVAPMMLTAGMLPLLRSRPRAQVLNIGSTLGSLGVPGFSVYGASKAALRIYTESLRRELADSTVRVQYYAPRAIDTPFNSPQVQAFNHATGSASDTPEVIAVRVSHMLQRESRQGFAGGVEAIAARLNGLCPEWLDGAFAKHRRALMSLKFPPGASS</sequence>
<evidence type="ECO:0000313" key="6">
    <source>
        <dbReference type="Proteomes" id="UP000494269"/>
    </source>
</evidence>
<proteinExistence type="inferred from homology"/>
<dbReference type="RefSeq" id="WP_175171119.1">
    <property type="nucleotide sequence ID" value="NZ_CADIJQ010000009.1"/>
</dbReference>
<dbReference type="Gene3D" id="3.40.50.720">
    <property type="entry name" value="NAD(P)-binding Rossmann-like Domain"/>
    <property type="match status" value="1"/>
</dbReference>
<dbReference type="Pfam" id="PF00106">
    <property type="entry name" value="adh_short"/>
    <property type="match status" value="1"/>
</dbReference>
<evidence type="ECO:0000256" key="2">
    <source>
        <dbReference type="ARBA" id="ARBA00023002"/>
    </source>
</evidence>
<evidence type="ECO:0000256" key="1">
    <source>
        <dbReference type="ARBA" id="ARBA00006484"/>
    </source>
</evidence>
<dbReference type="InterPro" id="IPR036291">
    <property type="entry name" value="NAD(P)-bd_dom_sf"/>
</dbReference>
<dbReference type="Proteomes" id="UP000494269">
    <property type="component" value="Unassembled WGS sequence"/>
</dbReference>
<keyword evidence="6" id="KW-1185">Reference proteome</keyword>
<dbReference type="SMART" id="SM00822">
    <property type="entry name" value="PKS_KR"/>
    <property type="match status" value="1"/>
</dbReference>
<dbReference type="InterPro" id="IPR057326">
    <property type="entry name" value="KR_dom"/>
</dbReference>
<keyword evidence="2" id="KW-0560">Oxidoreductase</keyword>
<dbReference type="EMBL" id="CADIJQ010000009">
    <property type="protein sequence ID" value="CAB3730874.1"/>
    <property type="molecule type" value="Genomic_DNA"/>
</dbReference>
<dbReference type="PRINTS" id="PR00081">
    <property type="entry name" value="GDHRDH"/>
</dbReference>
<dbReference type="PROSITE" id="PS00061">
    <property type="entry name" value="ADH_SHORT"/>
    <property type="match status" value="1"/>
</dbReference>
<comment type="similarity">
    <text evidence="1 3">Belongs to the short-chain dehydrogenases/reductases (SDR) family.</text>
</comment>
<evidence type="ECO:0000256" key="3">
    <source>
        <dbReference type="RuleBase" id="RU000363"/>
    </source>
</evidence>
<dbReference type="SUPFAM" id="SSF51735">
    <property type="entry name" value="NAD(P)-binding Rossmann-fold domains"/>
    <property type="match status" value="1"/>
</dbReference>
<dbReference type="PRINTS" id="PR00080">
    <property type="entry name" value="SDRFAMILY"/>
</dbReference>
<dbReference type="GO" id="GO:0016491">
    <property type="term" value="F:oxidoreductase activity"/>
    <property type="evidence" value="ECO:0007669"/>
    <property type="project" value="UniProtKB-KW"/>
</dbReference>
<reference evidence="5 6" key="1">
    <citation type="submission" date="2020-04" db="EMBL/GenBank/DDBJ databases">
        <authorList>
            <person name="De Canck E."/>
        </authorList>
    </citation>
    <scope>NUCLEOTIDE SEQUENCE [LARGE SCALE GENOMIC DNA]</scope>
    <source>
        <strain evidence="5 6">LMG 3441</strain>
    </source>
</reference>
<accession>A0A6S7AI16</accession>
<gene>
    <name evidence="5" type="ORF">LMG3441_04655</name>
</gene>
<feature type="domain" description="Ketoreductase" evidence="4">
    <location>
        <begin position="6"/>
        <end position="188"/>
    </location>
</feature>
<evidence type="ECO:0000259" key="4">
    <source>
        <dbReference type="SMART" id="SM00822"/>
    </source>
</evidence>
<dbReference type="InterPro" id="IPR020904">
    <property type="entry name" value="Sc_DH/Rdtase_CS"/>
</dbReference>
<dbReference type="PANTHER" id="PTHR44196:SF1">
    <property type="entry name" value="DEHYDROGENASE_REDUCTASE SDR FAMILY MEMBER 7B"/>
    <property type="match status" value="1"/>
</dbReference>
<evidence type="ECO:0000313" key="5">
    <source>
        <dbReference type="EMBL" id="CAB3730874.1"/>
    </source>
</evidence>
<dbReference type="PANTHER" id="PTHR44196">
    <property type="entry name" value="DEHYDROGENASE/REDUCTASE SDR FAMILY MEMBER 7B"/>
    <property type="match status" value="1"/>
</dbReference>
<protein>
    <recommendedName>
        <fullName evidence="4">Ketoreductase domain-containing protein</fullName>
    </recommendedName>
</protein>
<organism evidence="5 6">
    <name type="scientific">Achromobacter kerstersii</name>
    <dbReference type="NCBI Taxonomy" id="1353890"/>
    <lineage>
        <taxon>Bacteria</taxon>
        <taxon>Pseudomonadati</taxon>
        <taxon>Pseudomonadota</taxon>
        <taxon>Betaproteobacteria</taxon>
        <taxon>Burkholderiales</taxon>
        <taxon>Alcaligenaceae</taxon>
        <taxon>Achromobacter</taxon>
    </lineage>
</organism>